<dbReference type="InterPro" id="IPR004263">
    <property type="entry name" value="Exostosin"/>
</dbReference>
<evidence type="ECO:0000256" key="4">
    <source>
        <dbReference type="ARBA" id="ARBA00023034"/>
    </source>
</evidence>
<gene>
    <name evidence="7" type="ORF">R1sor_007300</name>
</gene>
<dbReference type="Pfam" id="PF03016">
    <property type="entry name" value="Exostosin_GT47"/>
    <property type="match status" value="1"/>
</dbReference>
<protein>
    <recommendedName>
        <fullName evidence="6">Exostosin GT47 domain-containing protein</fullName>
    </recommendedName>
</protein>
<dbReference type="GO" id="GO:0000139">
    <property type="term" value="C:Golgi membrane"/>
    <property type="evidence" value="ECO:0007669"/>
    <property type="project" value="UniProtKB-SubCell"/>
</dbReference>
<dbReference type="InterPro" id="IPR040911">
    <property type="entry name" value="Exostosin_GT47"/>
</dbReference>
<evidence type="ECO:0000313" key="8">
    <source>
        <dbReference type="Proteomes" id="UP001633002"/>
    </source>
</evidence>
<dbReference type="Proteomes" id="UP001633002">
    <property type="component" value="Unassembled WGS sequence"/>
</dbReference>
<dbReference type="PANTHER" id="PTHR11062:SF95">
    <property type="entry name" value="EXOSTOSIN GT47 DOMAIN-CONTAINING PROTEIN"/>
    <property type="match status" value="1"/>
</dbReference>
<feature type="signal peptide" evidence="5">
    <location>
        <begin position="1"/>
        <end position="24"/>
    </location>
</feature>
<proteinExistence type="inferred from homology"/>
<keyword evidence="4" id="KW-0333">Golgi apparatus</keyword>
<reference evidence="7 8" key="1">
    <citation type="submission" date="2024-09" db="EMBL/GenBank/DDBJ databases">
        <title>Chromosome-scale assembly of Riccia sorocarpa.</title>
        <authorList>
            <person name="Paukszto L."/>
        </authorList>
    </citation>
    <scope>NUCLEOTIDE SEQUENCE [LARGE SCALE GENOMIC DNA]</scope>
    <source>
        <strain evidence="7">LP-2024</strain>
        <tissue evidence="7">Aerial parts of the thallus</tissue>
    </source>
</reference>
<feature type="chain" id="PRO_5044753105" description="Exostosin GT47 domain-containing protein" evidence="5">
    <location>
        <begin position="25"/>
        <end position="406"/>
    </location>
</feature>
<comment type="caution">
    <text evidence="7">The sequence shown here is derived from an EMBL/GenBank/DDBJ whole genome shotgun (WGS) entry which is preliminary data.</text>
</comment>
<organism evidence="7 8">
    <name type="scientific">Riccia sorocarpa</name>
    <dbReference type="NCBI Taxonomy" id="122646"/>
    <lineage>
        <taxon>Eukaryota</taxon>
        <taxon>Viridiplantae</taxon>
        <taxon>Streptophyta</taxon>
        <taxon>Embryophyta</taxon>
        <taxon>Marchantiophyta</taxon>
        <taxon>Marchantiopsida</taxon>
        <taxon>Marchantiidae</taxon>
        <taxon>Marchantiales</taxon>
        <taxon>Ricciaceae</taxon>
        <taxon>Riccia</taxon>
    </lineage>
</organism>
<accession>A0ABD3HWD0</accession>
<dbReference type="PANTHER" id="PTHR11062">
    <property type="entry name" value="EXOSTOSIN HEPARAN SULFATE GLYCOSYLTRANSFERASE -RELATED"/>
    <property type="match status" value="1"/>
</dbReference>
<comment type="subcellular location">
    <subcellularLocation>
        <location evidence="1">Golgi apparatus membrane</location>
        <topology evidence="1">Single-pass type II membrane protein</topology>
    </subcellularLocation>
</comment>
<evidence type="ECO:0000313" key="7">
    <source>
        <dbReference type="EMBL" id="KAL3693649.1"/>
    </source>
</evidence>
<evidence type="ECO:0000256" key="2">
    <source>
        <dbReference type="ARBA" id="ARBA00010271"/>
    </source>
</evidence>
<feature type="domain" description="Exostosin GT47" evidence="6">
    <location>
        <begin position="72"/>
        <end position="356"/>
    </location>
</feature>
<keyword evidence="5" id="KW-0732">Signal</keyword>
<evidence type="ECO:0000256" key="3">
    <source>
        <dbReference type="ARBA" id="ARBA00022968"/>
    </source>
</evidence>
<keyword evidence="3" id="KW-0735">Signal-anchor</keyword>
<sequence length="406" mass="47271">MSSWMVRRIQLMLILIIAAGLSRGEENVREAEVEGSLQKVIKSNSSILQPSWITYPLFHSPRMFAADYREMRSKFKVYIYPYEEDVKDYMFNYEDAEAPLPGGNYASEFFFFRNLYHSNYLTKDPEEAHLFVLPLSVFKLRMTLGPGGVAPYVKYYMEEVIRKEFPYWNRTGGADHLYATCHDIGCQASAEAGDLGRNGIQVICPASIWLRTYIPHKDMSYPQIWPHPAAKPGGLPPHERNILAFWSGSLNSRIRKYVKEIWDEDVEILLGGGKVLKEKVRGSDYFENFRAAKYCLHISGYQVHTARIGDAIKFGCVPVIISDQYDLPFNKVLNWKEFAVIVKESSVPKLKEILKAADYKKLYRNVNTVRRHFTWSSKPRDYDLFNMMMYELWLRRFQVRPPLEMT</sequence>
<comment type="similarity">
    <text evidence="2">Belongs to the glycosyltransferase 47 family.</text>
</comment>
<name>A0ABD3HWD0_9MARC</name>
<dbReference type="EMBL" id="JBJQOH010000003">
    <property type="protein sequence ID" value="KAL3693649.1"/>
    <property type="molecule type" value="Genomic_DNA"/>
</dbReference>
<evidence type="ECO:0000259" key="6">
    <source>
        <dbReference type="Pfam" id="PF03016"/>
    </source>
</evidence>
<evidence type="ECO:0000256" key="5">
    <source>
        <dbReference type="SAM" id="SignalP"/>
    </source>
</evidence>
<dbReference type="AlphaFoldDB" id="A0ABD3HWD0"/>
<evidence type="ECO:0000256" key="1">
    <source>
        <dbReference type="ARBA" id="ARBA00004323"/>
    </source>
</evidence>
<keyword evidence="8" id="KW-1185">Reference proteome</keyword>
<keyword evidence="3" id="KW-0812">Transmembrane</keyword>